<reference evidence="1" key="1">
    <citation type="submission" date="2021-01" db="EMBL/GenBank/DDBJ databases">
        <title>Whole genome shotgun sequence of Virgisporangium ochraceum NBRC 16418.</title>
        <authorList>
            <person name="Komaki H."/>
            <person name="Tamura T."/>
        </authorList>
    </citation>
    <scope>NUCLEOTIDE SEQUENCE</scope>
    <source>
        <strain evidence="1">NBRC 16418</strain>
    </source>
</reference>
<dbReference type="AlphaFoldDB" id="A0A8J4EEI1"/>
<dbReference type="EMBL" id="BOPH01000090">
    <property type="protein sequence ID" value="GIJ71756.1"/>
    <property type="molecule type" value="Genomic_DNA"/>
</dbReference>
<proteinExistence type="predicted"/>
<comment type="caution">
    <text evidence="1">The sequence shown here is derived from an EMBL/GenBank/DDBJ whole genome shotgun (WGS) entry which is preliminary data.</text>
</comment>
<dbReference type="Proteomes" id="UP000635606">
    <property type="component" value="Unassembled WGS sequence"/>
</dbReference>
<evidence type="ECO:0000313" key="1">
    <source>
        <dbReference type="EMBL" id="GIJ71756.1"/>
    </source>
</evidence>
<dbReference type="RefSeq" id="WP_203931627.1">
    <property type="nucleotide sequence ID" value="NZ_BOPH01000090.1"/>
</dbReference>
<evidence type="ECO:0000313" key="2">
    <source>
        <dbReference type="Proteomes" id="UP000635606"/>
    </source>
</evidence>
<organism evidence="1 2">
    <name type="scientific">Virgisporangium ochraceum</name>
    <dbReference type="NCBI Taxonomy" id="65505"/>
    <lineage>
        <taxon>Bacteria</taxon>
        <taxon>Bacillati</taxon>
        <taxon>Actinomycetota</taxon>
        <taxon>Actinomycetes</taxon>
        <taxon>Micromonosporales</taxon>
        <taxon>Micromonosporaceae</taxon>
        <taxon>Virgisporangium</taxon>
    </lineage>
</organism>
<protein>
    <submittedName>
        <fullName evidence="1">Uncharacterized protein</fullName>
    </submittedName>
</protein>
<sequence length="204" mass="20050">MARGRLVGGLANMKAGTVAVVVAVVAGVALAATMVLRTTDALFTATTDNPSNSWTTGTVVLSDDDGGTALFSSGTDGTLTGGQVLTRCIIVKYDGSTSTPVGVRLYGSATGALAPYLNLTIDQGAGGGGSGSCTGFAVSSAGFFSGTLDSFSTATAGGYANGVGPWTPATTGSTISYRFTITVQGSAAAQGKSASGTFTWEARG</sequence>
<keyword evidence="2" id="KW-1185">Reference proteome</keyword>
<gene>
    <name evidence="1" type="ORF">Voc01_066730</name>
</gene>
<name>A0A8J4EEI1_9ACTN</name>
<accession>A0A8J4EEI1</accession>